<dbReference type="Gene3D" id="2.40.70.10">
    <property type="entry name" value="Acid Proteases"/>
    <property type="match status" value="1"/>
</dbReference>
<gene>
    <name evidence="2" type="ORF">SAMN04488519_10877</name>
</gene>
<dbReference type="GO" id="GO:0006508">
    <property type="term" value="P:proteolysis"/>
    <property type="evidence" value="ECO:0007669"/>
    <property type="project" value="UniProtKB-KW"/>
</dbReference>
<keyword evidence="2" id="KW-0378">Hydrolase</keyword>
<keyword evidence="3" id="KW-1185">Reference proteome</keyword>
<organism evidence="2 3">
    <name type="scientific">Algoriphagus ornithinivorans</name>
    <dbReference type="NCBI Taxonomy" id="226506"/>
    <lineage>
        <taxon>Bacteria</taxon>
        <taxon>Pseudomonadati</taxon>
        <taxon>Bacteroidota</taxon>
        <taxon>Cytophagia</taxon>
        <taxon>Cytophagales</taxon>
        <taxon>Cyclobacteriaceae</taxon>
        <taxon>Algoriphagus</taxon>
    </lineage>
</organism>
<dbReference type="SUPFAM" id="SSF50630">
    <property type="entry name" value="Acid proteases"/>
    <property type="match status" value="1"/>
</dbReference>
<dbReference type="RefSeq" id="WP_091654838.1">
    <property type="nucleotide sequence ID" value="NZ_FOVW01000008.1"/>
</dbReference>
<dbReference type="GO" id="GO:0008233">
    <property type="term" value="F:peptidase activity"/>
    <property type="evidence" value="ECO:0007669"/>
    <property type="project" value="UniProtKB-KW"/>
</dbReference>
<dbReference type="AlphaFoldDB" id="A0A1I5I4J3"/>
<feature type="chain" id="PRO_5011642003" evidence="1">
    <location>
        <begin position="23"/>
        <end position="384"/>
    </location>
</feature>
<keyword evidence="2" id="KW-0645">Protease</keyword>
<dbReference type="STRING" id="226506.SAMN04488519_10877"/>
<protein>
    <submittedName>
        <fullName evidence="2">Aspartyl protease</fullName>
    </submittedName>
</protein>
<evidence type="ECO:0000313" key="2">
    <source>
        <dbReference type="EMBL" id="SFO55457.1"/>
    </source>
</evidence>
<sequence>MKRRSTVFLALFFFPFYEISLANSFNDSIFSAPFHMDARLLVFKGKMNGREVNFAFDTGAAQGLAGSNIQEKGAISKKGKKLTMQDANKNKKKVRTAITEIVELGPVEIRNVSSLLVDMPYLVCHDFYLLGSNLIRQLNWQIDFENKMIYASKLPFPVDESWQSFDVIYRNNRPYLDFSFDSLEYQNILVDFGFAGTVDLDNKKSIVQDFLKQKNIEAKDNPSISMSIGAISQQIAPAFTIIIDSLKIGNHVYTQIPLNFEYPTTEKIGVSFFSTLTSQTVINNSESTYYLKLKNETPSFRDPNHLSFSFEKGKFLISGKSIGLSPEDALVEIGEEVALVNGISSLDFEDNCQFIRWYYGLNFDQVTITKLNGQEVIFTRIPLN</sequence>
<keyword evidence="1" id="KW-0732">Signal</keyword>
<dbReference type="EMBL" id="FOVW01000008">
    <property type="protein sequence ID" value="SFO55457.1"/>
    <property type="molecule type" value="Genomic_DNA"/>
</dbReference>
<feature type="signal peptide" evidence="1">
    <location>
        <begin position="1"/>
        <end position="22"/>
    </location>
</feature>
<dbReference type="InterPro" id="IPR021109">
    <property type="entry name" value="Peptidase_aspartic_dom_sf"/>
</dbReference>
<proteinExistence type="predicted"/>
<evidence type="ECO:0000256" key="1">
    <source>
        <dbReference type="SAM" id="SignalP"/>
    </source>
</evidence>
<dbReference type="Pfam" id="PF13975">
    <property type="entry name" value="gag-asp_proteas"/>
    <property type="match status" value="1"/>
</dbReference>
<name>A0A1I5I4J3_9BACT</name>
<reference evidence="3" key="1">
    <citation type="submission" date="2016-10" db="EMBL/GenBank/DDBJ databases">
        <authorList>
            <person name="Varghese N."/>
            <person name="Submissions S."/>
        </authorList>
    </citation>
    <scope>NUCLEOTIDE SEQUENCE [LARGE SCALE GENOMIC DNA]</scope>
    <source>
        <strain evidence="3">DSM 15282</strain>
    </source>
</reference>
<dbReference type="Proteomes" id="UP000199564">
    <property type="component" value="Unassembled WGS sequence"/>
</dbReference>
<accession>A0A1I5I4J3</accession>
<evidence type="ECO:0000313" key="3">
    <source>
        <dbReference type="Proteomes" id="UP000199564"/>
    </source>
</evidence>